<organism evidence="2 3">
    <name type="scientific">Haematococcus lacustris</name>
    <name type="common">Green alga</name>
    <name type="synonym">Haematococcus pluvialis</name>
    <dbReference type="NCBI Taxonomy" id="44745"/>
    <lineage>
        <taxon>Eukaryota</taxon>
        <taxon>Viridiplantae</taxon>
        <taxon>Chlorophyta</taxon>
        <taxon>core chlorophytes</taxon>
        <taxon>Chlorophyceae</taxon>
        <taxon>CS clade</taxon>
        <taxon>Chlamydomonadales</taxon>
        <taxon>Haematococcaceae</taxon>
        <taxon>Haematococcus</taxon>
    </lineage>
</organism>
<feature type="non-terminal residue" evidence="2">
    <location>
        <position position="1"/>
    </location>
</feature>
<dbReference type="EMBL" id="BLLF01009571">
    <property type="protein sequence ID" value="GFH33766.1"/>
    <property type="molecule type" value="Genomic_DNA"/>
</dbReference>
<name>A0A6A0ALL7_HAELA</name>
<evidence type="ECO:0000313" key="3">
    <source>
        <dbReference type="Proteomes" id="UP000485058"/>
    </source>
</evidence>
<feature type="region of interest" description="Disordered" evidence="1">
    <location>
        <begin position="1"/>
        <end position="21"/>
    </location>
</feature>
<dbReference type="Proteomes" id="UP000485058">
    <property type="component" value="Unassembled WGS sequence"/>
</dbReference>
<sequence length="39" mass="4188">MVVSPGLEDMEEMGDGEVTPGPSLIGWVDITDILRSLLD</sequence>
<keyword evidence="3" id="KW-1185">Reference proteome</keyword>
<evidence type="ECO:0000256" key="1">
    <source>
        <dbReference type="SAM" id="MobiDB-lite"/>
    </source>
</evidence>
<protein>
    <submittedName>
        <fullName evidence="2">Uncharacterized protein</fullName>
    </submittedName>
</protein>
<gene>
    <name evidence="2" type="ORF">HaLaN_33184</name>
</gene>
<proteinExistence type="predicted"/>
<reference evidence="2 3" key="1">
    <citation type="submission" date="2020-02" db="EMBL/GenBank/DDBJ databases">
        <title>Draft genome sequence of Haematococcus lacustris strain NIES-144.</title>
        <authorList>
            <person name="Morimoto D."/>
            <person name="Nakagawa S."/>
            <person name="Yoshida T."/>
            <person name="Sawayama S."/>
        </authorList>
    </citation>
    <scope>NUCLEOTIDE SEQUENCE [LARGE SCALE GENOMIC DNA]</scope>
    <source>
        <strain evidence="2 3">NIES-144</strain>
    </source>
</reference>
<dbReference type="AlphaFoldDB" id="A0A6A0ALL7"/>
<evidence type="ECO:0000313" key="2">
    <source>
        <dbReference type="EMBL" id="GFH33766.1"/>
    </source>
</evidence>
<accession>A0A6A0ALL7</accession>
<feature type="non-terminal residue" evidence="2">
    <location>
        <position position="39"/>
    </location>
</feature>
<comment type="caution">
    <text evidence="2">The sequence shown here is derived from an EMBL/GenBank/DDBJ whole genome shotgun (WGS) entry which is preliminary data.</text>
</comment>